<keyword evidence="4 17" id="KW-0812">Transmembrane</keyword>
<dbReference type="InterPro" id="IPR000719">
    <property type="entry name" value="Prot_kinase_dom"/>
</dbReference>
<keyword evidence="21" id="KW-0675">Receptor</keyword>
<evidence type="ECO:0000313" key="20">
    <source>
        <dbReference type="Proteomes" id="UP000092443"/>
    </source>
</evidence>
<dbReference type="PRINTS" id="PR00109">
    <property type="entry name" value="TYRKINASE"/>
</dbReference>
<dbReference type="GO" id="GO:1902533">
    <property type="term" value="P:positive regulation of intracellular signal transduction"/>
    <property type="evidence" value="ECO:0007669"/>
    <property type="project" value="UniProtKB-ARBA"/>
</dbReference>
<keyword evidence="20" id="KW-1185">Reference proteome</keyword>
<evidence type="ECO:0000256" key="2">
    <source>
        <dbReference type="ARBA" id="ARBA00011902"/>
    </source>
</evidence>
<evidence type="ECO:0000256" key="6">
    <source>
        <dbReference type="ARBA" id="ARBA00022741"/>
    </source>
</evidence>
<evidence type="ECO:0000256" key="15">
    <source>
        <dbReference type="PROSITE-ProRule" id="PRU10141"/>
    </source>
</evidence>
<evidence type="ECO:0000256" key="3">
    <source>
        <dbReference type="ARBA" id="ARBA00022679"/>
    </source>
</evidence>
<dbReference type="GO" id="GO:0005886">
    <property type="term" value="C:plasma membrane"/>
    <property type="evidence" value="ECO:0007669"/>
    <property type="project" value="TreeGrafter"/>
</dbReference>
<evidence type="ECO:0000256" key="7">
    <source>
        <dbReference type="ARBA" id="ARBA00022777"/>
    </source>
</evidence>
<keyword evidence="8 15" id="KW-0067">ATP-binding</keyword>
<dbReference type="PROSITE" id="PS00107">
    <property type="entry name" value="PROTEIN_KINASE_ATP"/>
    <property type="match status" value="1"/>
</dbReference>
<evidence type="ECO:0000256" key="17">
    <source>
        <dbReference type="SAM" id="Phobius"/>
    </source>
</evidence>
<dbReference type="InterPro" id="IPR011009">
    <property type="entry name" value="Kinase-like_dom_sf"/>
</dbReference>
<protein>
    <recommendedName>
        <fullName evidence="2">receptor protein-tyrosine kinase</fullName>
        <ecNumber evidence="2">2.7.10.1</ecNumber>
    </recommendedName>
</protein>
<dbReference type="GO" id="GO:0007156">
    <property type="term" value="P:homophilic cell adhesion via plasma membrane adhesion molecules"/>
    <property type="evidence" value="ECO:0007669"/>
    <property type="project" value="InterPro"/>
</dbReference>
<keyword evidence="14" id="KW-0106">Calcium</keyword>
<evidence type="ECO:0000259" key="18">
    <source>
        <dbReference type="PROSITE" id="PS50011"/>
    </source>
</evidence>
<feature type="transmembrane region" description="Helical" evidence="17">
    <location>
        <begin position="46"/>
        <end position="63"/>
    </location>
</feature>
<evidence type="ECO:0000256" key="16">
    <source>
        <dbReference type="SAM" id="MobiDB-lite"/>
    </source>
</evidence>
<dbReference type="PANTHER" id="PTHR24416">
    <property type="entry name" value="TYROSINE-PROTEIN KINASE RECEPTOR"/>
    <property type="match status" value="1"/>
</dbReference>
<dbReference type="EC" id="2.7.10.1" evidence="2"/>
<dbReference type="GO" id="GO:0043235">
    <property type="term" value="C:receptor complex"/>
    <property type="evidence" value="ECO:0007669"/>
    <property type="project" value="TreeGrafter"/>
</dbReference>
<evidence type="ECO:0000256" key="12">
    <source>
        <dbReference type="ARBA" id="ARBA00023180"/>
    </source>
</evidence>
<dbReference type="GO" id="GO:0005524">
    <property type="term" value="F:ATP binding"/>
    <property type="evidence" value="ECO:0007669"/>
    <property type="project" value="UniProtKB-UniRule"/>
</dbReference>
<dbReference type="RefSeq" id="XP_037895093.1">
    <property type="nucleotide sequence ID" value="XM_038039165.1"/>
</dbReference>
<keyword evidence="10 17" id="KW-0472">Membrane</keyword>
<dbReference type="InterPro" id="IPR017441">
    <property type="entry name" value="Protein_kinase_ATP_BS"/>
</dbReference>
<feature type="domain" description="Cadherin" evidence="19">
    <location>
        <begin position="148"/>
        <end position="248"/>
    </location>
</feature>
<dbReference type="PROSITE" id="PS50011">
    <property type="entry name" value="PROTEIN_KINASE_DOM"/>
    <property type="match status" value="1"/>
</dbReference>
<dbReference type="Gene3D" id="3.30.200.20">
    <property type="entry name" value="Phosphorylase Kinase, domain 1"/>
    <property type="match status" value="1"/>
</dbReference>
<keyword evidence="6 15" id="KW-0547">Nucleotide-binding</keyword>
<keyword evidence="11" id="KW-0829">Tyrosine-protein kinase</keyword>
<evidence type="ECO:0000256" key="5">
    <source>
        <dbReference type="ARBA" id="ARBA00022729"/>
    </source>
</evidence>
<proteinExistence type="predicted"/>
<evidence type="ECO:0000256" key="14">
    <source>
        <dbReference type="PROSITE-ProRule" id="PRU00043"/>
    </source>
</evidence>
<dbReference type="CDD" id="cd11304">
    <property type="entry name" value="Cadherin_repeat"/>
    <property type="match status" value="1"/>
</dbReference>
<dbReference type="InterPro" id="IPR002126">
    <property type="entry name" value="Cadherin-like_dom"/>
</dbReference>
<feature type="region of interest" description="Disordered" evidence="16">
    <location>
        <begin position="450"/>
        <end position="470"/>
    </location>
</feature>
<evidence type="ECO:0000256" key="11">
    <source>
        <dbReference type="ARBA" id="ARBA00023137"/>
    </source>
</evidence>
<evidence type="ECO:0000256" key="9">
    <source>
        <dbReference type="ARBA" id="ARBA00022989"/>
    </source>
</evidence>
<keyword evidence="12" id="KW-0325">Glycoprotein</keyword>
<dbReference type="InterPro" id="IPR008266">
    <property type="entry name" value="Tyr_kinase_AS"/>
</dbReference>
<accession>A0A9C5Z8R8</accession>
<dbReference type="GeneID" id="119640877"/>
<dbReference type="InterPro" id="IPR050122">
    <property type="entry name" value="RTK"/>
</dbReference>
<comment type="catalytic activity">
    <reaction evidence="13">
        <text>L-tyrosyl-[protein] + ATP = O-phospho-L-tyrosyl-[protein] + ADP + H(+)</text>
        <dbReference type="Rhea" id="RHEA:10596"/>
        <dbReference type="Rhea" id="RHEA-COMP:10136"/>
        <dbReference type="Rhea" id="RHEA-COMP:20101"/>
        <dbReference type="ChEBI" id="CHEBI:15378"/>
        <dbReference type="ChEBI" id="CHEBI:30616"/>
        <dbReference type="ChEBI" id="CHEBI:46858"/>
        <dbReference type="ChEBI" id="CHEBI:61978"/>
        <dbReference type="ChEBI" id="CHEBI:456216"/>
        <dbReference type="EC" id="2.7.10.1"/>
    </reaction>
</comment>
<name>A0A9C5Z8R8_9MUSC</name>
<sequence length="883" mass="99360">MCVHMYRGYMYIYIMFDHYADKQSNGHSVVTYRSVHIYCTESIENILFAYRFVFVFVLLRYYVRAMHKCSCSPAGATVNGVSAGVRRQTLQSEGYGKYQSPPKLSLFMAVIAVGIAVVVFPIKPASCQEHTHLNTPPILIIPDRNWRIAENEPVGQIIARVRADDSESDELIFGLESQFKDNQLPFRIDPIGGVVYLNESLAGRSGENFFLYITVTDGQLTAKNEVYVNILSSSNNKNQKPRATPPSISNVVHNISHFLPAFGRLPGVQSVRNQFPNRRPSNILPPGFNVNGIYSPPVLNYNPSQQLPVWPTNNVVDNVDENVELTTAPVTSTTLKTSTTLTTSRTRLTPIKQNASTSSTSTIINENNKNSTLIDDGNSSSSIVKNFSNGAVELDDLAERMPTVLYGFKSQMIPVILVVSIVFVAAALIVGVLYRKRLCAFGKTFKKKSKEEMAKKSNQSNLSSSNLTDDSRNSMVMQHWHGPMAYGNRYVPWERDQAQQQQQFQLPHQSVATAQLSTSAANGGNTTVIQTDVTSCTLGISSNSLTAAVGGNISGNIVGGHCTQQQDNKYDRWEFPRHRLKVFNKLGEGAFGQVWRCEATDIDGHEGITMVAVKMLKENASEVEKKDLLSELEVMKSLEPHVNVVRFLGCCTDKDPIFVIIEYVNRGKLQTYLRNSRAERHYGNTHGKSNILTSGDLTSFMYQVAKGMDYLTSRGIIHRDLAARNILITDDHTCKVADFGFARDVITSKIYERKSEGRLPIRWMAIESLYDNIFSTESDIWSFGILMWEIVTLGSTPYPGISAAEVMRKVRDGYRLEKPEHCRRELYNIMFYCWAENRHERPTFGEIVQMLDKLLHTEMDYVELERFPDHNYYNIVNVSGEKV</sequence>
<keyword evidence="5" id="KW-0732">Signal</keyword>
<evidence type="ECO:0000256" key="10">
    <source>
        <dbReference type="ARBA" id="ARBA00023136"/>
    </source>
</evidence>
<evidence type="ECO:0000256" key="4">
    <source>
        <dbReference type="ARBA" id="ARBA00022692"/>
    </source>
</evidence>
<dbReference type="PROSITE" id="PS50268">
    <property type="entry name" value="CADHERIN_2"/>
    <property type="match status" value="1"/>
</dbReference>
<organism evidence="20 21">
    <name type="scientific">Glossina fuscipes</name>
    <dbReference type="NCBI Taxonomy" id="7396"/>
    <lineage>
        <taxon>Eukaryota</taxon>
        <taxon>Metazoa</taxon>
        <taxon>Ecdysozoa</taxon>
        <taxon>Arthropoda</taxon>
        <taxon>Hexapoda</taxon>
        <taxon>Insecta</taxon>
        <taxon>Pterygota</taxon>
        <taxon>Neoptera</taxon>
        <taxon>Endopterygota</taxon>
        <taxon>Diptera</taxon>
        <taxon>Brachycera</taxon>
        <taxon>Muscomorpha</taxon>
        <taxon>Hippoboscoidea</taxon>
        <taxon>Glossinidae</taxon>
        <taxon>Glossina</taxon>
    </lineage>
</organism>
<dbReference type="FunFam" id="3.30.200.20:FF:000678">
    <property type="entry name" value="Tyrosine kinase receptor"/>
    <property type="match status" value="1"/>
</dbReference>
<dbReference type="GO" id="GO:0005509">
    <property type="term" value="F:calcium ion binding"/>
    <property type="evidence" value="ECO:0007669"/>
    <property type="project" value="UniProtKB-UniRule"/>
</dbReference>
<evidence type="ECO:0000313" key="21">
    <source>
        <dbReference type="RefSeq" id="XP_037895093.1"/>
    </source>
</evidence>
<evidence type="ECO:0000256" key="1">
    <source>
        <dbReference type="ARBA" id="ARBA00004479"/>
    </source>
</evidence>
<evidence type="ECO:0000259" key="19">
    <source>
        <dbReference type="PROSITE" id="PS50268"/>
    </source>
</evidence>
<feature type="transmembrane region" description="Helical" evidence="17">
    <location>
        <begin position="104"/>
        <end position="122"/>
    </location>
</feature>
<feature type="binding site" evidence="15">
    <location>
        <position position="614"/>
    </location>
    <ligand>
        <name>ATP</name>
        <dbReference type="ChEBI" id="CHEBI:30616"/>
    </ligand>
</feature>
<comment type="subcellular location">
    <subcellularLocation>
        <location evidence="1">Membrane</location>
        <topology evidence="1">Single-pass type I membrane protein</topology>
    </subcellularLocation>
</comment>
<dbReference type="Proteomes" id="UP000092443">
    <property type="component" value="Unplaced"/>
</dbReference>
<dbReference type="PANTHER" id="PTHR24416:SF621">
    <property type="entry name" value="TYROSINE KINASE RECEPTOR CAD96CA"/>
    <property type="match status" value="1"/>
</dbReference>
<dbReference type="SUPFAM" id="SSF49313">
    <property type="entry name" value="Cadherin-like"/>
    <property type="match status" value="1"/>
</dbReference>
<keyword evidence="9 17" id="KW-1133">Transmembrane helix</keyword>
<evidence type="ECO:0000256" key="8">
    <source>
        <dbReference type="ARBA" id="ARBA00022840"/>
    </source>
</evidence>
<gene>
    <name evidence="21" type="primary">LOC119640877</name>
</gene>
<evidence type="ECO:0000256" key="13">
    <source>
        <dbReference type="ARBA" id="ARBA00051243"/>
    </source>
</evidence>
<feature type="transmembrane region" description="Helical" evidence="17">
    <location>
        <begin position="412"/>
        <end position="434"/>
    </location>
</feature>
<keyword evidence="7 21" id="KW-0418">Kinase</keyword>
<dbReference type="FunFam" id="1.10.510.10:FF:000190">
    <property type="entry name" value="Proto-oncogene tyrosine-protein kinase receptor Ret"/>
    <property type="match status" value="1"/>
</dbReference>
<dbReference type="AlphaFoldDB" id="A0A9C5Z8R8"/>
<dbReference type="SUPFAM" id="SSF56112">
    <property type="entry name" value="Protein kinase-like (PK-like)"/>
    <property type="match status" value="1"/>
</dbReference>
<dbReference type="GO" id="GO:0007169">
    <property type="term" value="P:cell surface receptor protein tyrosine kinase signaling pathway"/>
    <property type="evidence" value="ECO:0007669"/>
    <property type="project" value="TreeGrafter"/>
</dbReference>
<reference evidence="21" key="1">
    <citation type="submission" date="2025-08" db="UniProtKB">
        <authorList>
            <consortium name="RefSeq"/>
        </authorList>
    </citation>
    <scope>IDENTIFICATION</scope>
    <source>
        <tissue evidence="21">Whole body pupa</tissue>
    </source>
</reference>
<dbReference type="SMART" id="SM00219">
    <property type="entry name" value="TyrKc"/>
    <property type="match status" value="1"/>
</dbReference>
<dbReference type="InterPro" id="IPR020635">
    <property type="entry name" value="Tyr_kinase_cat_dom"/>
</dbReference>
<dbReference type="InterPro" id="IPR001245">
    <property type="entry name" value="Ser-Thr/Tyr_kinase_cat_dom"/>
</dbReference>
<dbReference type="Gene3D" id="2.60.40.60">
    <property type="entry name" value="Cadherins"/>
    <property type="match status" value="1"/>
</dbReference>
<dbReference type="Pfam" id="PF07714">
    <property type="entry name" value="PK_Tyr_Ser-Thr"/>
    <property type="match status" value="1"/>
</dbReference>
<dbReference type="KEGG" id="gfs:119640877"/>
<dbReference type="CDD" id="cd00192">
    <property type="entry name" value="PTKc"/>
    <property type="match status" value="1"/>
</dbReference>
<dbReference type="Gene3D" id="1.10.510.10">
    <property type="entry name" value="Transferase(Phosphotransferase) domain 1"/>
    <property type="match status" value="1"/>
</dbReference>
<dbReference type="InterPro" id="IPR015919">
    <property type="entry name" value="Cadherin-like_sf"/>
</dbReference>
<dbReference type="PROSITE" id="PS00109">
    <property type="entry name" value="PROTEIN_KINASE_TYR"/>
    <property type="match status" value="1"/>
</dbReference>
<feature type="domain" description="Protein kinase" evidence="18">
    <location>
        <begin position="580"/>
        <end position="859"/>
    </location>
</feature>
<dbReference type="GO" id="GO:0004714">
    <property type="term" value="F:transmembrane receptor protein tyrosine kinase activity"/>
    <property type="evidence" value="ECO:0007669"/>
    <property type="project" value="UniProtKB-EC"/>
</dbReference>
<feature type="compositionally biased region" description="Low complexity" evidence="16">
    <location>
        <begin position="456"/>
        <end position="468"/>
    </location>
</feature>
<keyword evidence="3" id="KW-0808">Transferase</keyword>